<accession>A0A3A6TAS6</accession>
<dbReference type="InterPro" id="IPR005650">
    <property type="entry name" value="BlaI_family"/>
</dbReference>
<evidence type="ECO:0000313" key="5">
    <source>
        <dbReference type="EMBL" id="RJY05097.1"/>
    </source>
</evidence>
<dbReference type="PIRSF" id="PIRSF019455">
    <property type="entry name" value="CopR_AtkY"/>
    <property type="match status" value="1"/>
</dbReference>
<evidence type="ECO:0000313" key="6">
    <source>
        <dbReference type="Proteomes" id="UP000273022"/>
    </source>
</evidence>
<evidence type="ECO:0000256" key="1">
    <source>
        <dbReference type="ARBA" id="ARBA00011046"/>
    </source>
</evidence>
<sequence>MKDISPAELIVLKLLWVQSPMTASEIVSDLSSKHEWQDKTIKTLLNRLVNKQAIGFEKQGRAYSYFPLLEQSVYQKKESRSFIERIFGGKLAPLVAGFASDNKLNAADINELQQIIDQWKKEQQK</sequence>
<dbReference type="GO" id="GO:0045892">
    <property type="term" value="P:negative regulation of DNA-templated transcription"/>
    <property type="evidence" value="ECO:0007669"/>
    <property type="project" value="InterPro"/>
</dbReference>
<name>A0A3A6TAS6_9GAMM</name>
<dbReference type="Gene3D" id="1.10.4040.10">
    <property type="entry name" value="Penicillinase repressor domain"/>
    <property type="match status" value="1"/>
</dbReference>
<comment type="similarity">
    <text evidence="1">Belongs to the BlaI transcriptional regulatory family.</text>
</comment>
<comment type="caution">
    <text evidence="5">The sequence shown here is derived from an EMBL/GenBank/DDBJ whole genome shotgun (WGS) entry which is preliminary data.</text>
</comment>
<dbReference type="RefSeq" id="WP_121855118.1">
    <property type="nucleotide sequence ID" value="NZ_CP037952.1"/>
</dbReference>
<dbReference type="AlphaFoldDB" id="A0A3A6TAS6"/>
<dbReference type="OrthoDB" id="279010at2"/>
<dbReference type="SUPFAM" id="SSF46785">
    <property type="entry name" value="Winged helix' DNA-binding domain"/>
    <property type="match status" value="1"/>
</dbReference>
<evidence type="ECO:0000256" key="4">
    <source>
        <dbReference type="ARBA" id="ARBA00023163"/>
    </source>
</evidence>
<evidence type="ECO:0000256" key="2">
    <source>
        <dbReference type="ARBA" id="ARBA00023015"/>
    </source>
</evidence>
<dbReference type="InterPro" id="IPR036390">
    <property type="entry name" value="WH_DNA-bd_sf"/>
</dbReference>
<gene>
    <name evidence="5" type="ORF">D5R81_18780</name>
</gene>
<keyword evidence="2" id="KW-0805">Transcription regulation</keyword>
<dbReference type="Gene3D" id="1.10.10.10">
    <property type="entry name" value="Winged helix-like DNA-binding domain superfamily/Winged helix DNA-binding domain"/>
    <property type="match status" value="1"/>
</dbReference>
<proteinExistence type="inferred from homology"/>
<keyword evidence="6" id="KW-1185">Reference proteome</keyword>
<dbReference type="Pfam" id="PF03965">
    <property type="entry name" value="Penicillinase_R"/>
    <property type="match status" value="1"/>
</dbReference>
<protein>
    <submittedName>
        <fullName evidence="5">BlaI/MecI/CopY family transcriptional regulator</fullName>
    </submittedName>
</protein>
<evidence type="ECO:0000256" key="3">
    <source>
        <dbReference type="ARBA" id="ARBA00023125"/>
    </source>
</evidence>
<keyword evidence="3" id="KW-0238">DNA-binding</keyword>
<dbReference type="GO" id="GO:0003677">
    <property type="term" value="F:DNA binding"/>
    <property type="evidence" value="ECO:0007669"/>
    <property type="project" value="UniProtKB-KW"/>
</dbReference>
<keyword evidence="4" id="KW-0804">Transcription</keyword>
<reference evidence="5 6" key="1">
    <citation type="submission" date="2018-09" db="EMBL/GenBank/DDBJ databases">
        <title>Phylogeny of the Shewanellaceae, and recommendation for two new genera, Pseudoshewanella and Parashewanella.</title>
        <authorList>
            <person name="Wang G."/>
        </authorList>
    </citation>
    <scope>NUCLEOTIDE SEQUENCE [LARGE SCALE GENOMIC DNA]</scope>
    <source>
        <strain evidence="5 6">KCTC 22492</strain>
    </source>
</reference>
<dbReference type="EMBL" id="QYYH01000195">
    <property type="protein sequence ID" value="RJY05097.1"/>
    <property type="molecule type" value="Genomic_DNA"/>
</dbReference>
<dbReference type="InterPro" id="IPR036388">
    <property type="entry name" value="WH-like_DNA-bd_sf"/>
</dbReference>
<dbReference type="Proteomes" id="UP000273022">
    <property type="component" value="Unassembled WGS sequence"/>
</dbReference>
<organism evidence="5 6">
    <name type="scientific">Parashewanella spongiae</name>
    <dbReference type="NCBI Taxonomy" id="342950"/>
    <lineage>
        <taxon>Bacteria</taxon>
        <taxon>Pseudomonadati</taxon>
        <taxon>Pseudomonadota</taxon>
        <taxon>Gammaproteobacteria</taxon>
        <taxon>Alteromonadales</taxon>
        <taxon>Shewanellaceae</taxon>
        <taxon>Parashewanella</taxon>
    </lineage>
</organism>